<gene>
    <name evidence="1" type="ORF">JTE90_024189</name>
</gene>
<sequence>MQSSSALEPVRPACWTQKIKTLQGGLKIEWEFQGFIAPSTIKYEYITNVPNLASRFKIMGFKTFEADNGSMTFLFY</sequence>
<comment type="caution">
    <text evidence="1">The sequence shown here is derived from an EMBL/GenBank/DDBJ whole genome shotgun (WGS) entry which is preliminary data.</text>
</comment>
<evidence type="ECO:0000313" key="1">
    <source>
        <dbReference type="EMBL" id="KAG8182256.1"/>
    </source>
</evidence>
<dbReference type="EMBL" id="JAFNEN010000473">
    <property type="protein sequence ID" value="KAG8182256.1"/>
    <property type="molecule type" value="Genomic_DNA"/>
</dbReference>
<dbReference type="Proteomes" id="UP000827092">
    <property type="component" value="Unassembled WGS sequence"/>
</dbReference>
<dbReference type="AlphaFoldDB" id="A0AAV6UDX3"/>
<name>A0AAV6UDX3_9ARAC</name>
<reference evidence="1 2" key="1">
    <citation type="journal article" date="2022" name="Nat. Ecol. Evol.">
        <title>A masculinizing supergene underlies an exaggerated male reproductive morph in a spider.</title>
        <authorList>
            <person name="Hendrickx F."/>
            <person name="De Corte Z."/>
            <person name="Sonet G."/>
            <person name="Van Belleghem S.M."/>
            <person name="Kostlbacher S."/>
            <person name="Vangestel C."/>
        </authorList>
    </citation>
    <scope>NUCLEOTIDE SEQUENCE [LARGE SCALE GENOMIC DNA]</scope>
    <source>
        <strain evidence="1">W744_W776</strain>
    </source>
</reference>
<evidence type="ECO:0000313" key="2">
    <source>
        <dbReference type="Proteomes" id="UP000827092"/>
    </source>
</evidence>
<proteinExistence type="predicted"/>
<organism evidence="1 2">
    <name type="scientific">Oedothorax gibbosus</name>
    <dbReference type="NCBI Taxonomy" id="931172"/>
    <lineage>
        <taxon>Eukaryota</taxon>
        <taxon>Metazoa</taxon>
        <taxon>Ecdysozoa</taxon>
        <taxon>Arthropoda</taxon>
        <taxon>Chelicerata</taxon>
        <taxon>Arachnida</taxon>
        <taxon>Araneae</taxon>
        <taxon>Araneomorphae</taxon>
        <taxon>Entelegynae</taxon>
        <taxon>Araneoidea</taxon>
        <taxon>Linyphiidae</taxon>
        <taxon>Erigoninae</taxon>
        <taxon>Oedothorax</taxon>
    </lineage>
</organism>
<accession>A0AAV6UDX3</accession>
<protein>
    <submittedName>
        <fullName evidence="1">Uncharacterized protein</fullName>
    </submittedName>
</protein>
<keyword evidence="2" id="KW-1185">Reference proteome</keyword>